<reference evidence="2 3" key="1">
    <citation type="journal article" date="2009" name="Stand. Genomic Sci.">
        <title>Complete genome sequence of Stackebrandtia nassauensis type strain (LLR-40K-21).</title>
        <authorList>
            <person name="Munk C."/>
            <person name="Lapidus A."/>
            <person name="Copeland A."/>
            <person name="Jando M."/>
            <person name="Mayilraj S."/>
            <person name="Glavina Del Rio T."/>
            <person name="Nolan M."/>
            <person name="Chen F."/>
            <person name="Lucas S."/>
            <person name="Tice H."/>
            <person name="Cheng J.F."/>
            <person name="Han C."/>
            <person name="Detter J.C."/>
            <person name="Bruce D."/>
            <person name="Goodwin L."/>
            <person name="Chain P."/>
            <person name="Pitluck S."/>
            <person name="Goker M."/>
            <person name="Ovchinikova G."/>
            <person name="Pati A."/>
            <person name="Ivanova N."/>
            <person name="Mavromatis K."/>
            <person name="Chen A."/>
            <person name="Palaniappan K."/>
            <person name="Land M."/>
            <person name="Hauser L."/>
            <person name="Chang Y.J."/>
            <person name="Jeffries C.D."/>
            <person name="Bristow J."/>
            <person name="Eisen J.A."/>
            <person name="Markowitz V."/>
            <person name="Hugenholtz P."/>
            <person name="Kyrpides N.C."/>
            <person name="Klenk H.P."/>
        </authorList>
    </citation>
    <scope>NUCLEOTIDE SEQUENCE [LARGE SCALE GENOMIC DNA]</scope>
    <source>
        <strain evidence="3">DSM 44728 / CIP 108903 / NRRL B-16338 / NBRC 102104 / LLR-40K-21</strain>
    </source>
</reference>
<dbReference type="AlphaFoldDB" id="D3Q6Y6"/>
<name>D3Q6Y6_STANL</name>
<evidence type="ECO:0000313" key="2">
    <source>
        <dbReference type="EMBL" id="ADD40385.1"/>
    </source>
</evidence>
<dbReference type="KEGG" id="sna:Snas_0672"/>
<accession>D3Q6Y6</accession>
<keyword evidence="3" id="KW-1185">Reference proteome</keyword>
<dbReference type="STRING" id="446470.Snas_0672"/>
<sequence>MGNYSEMSYEQLVAYVMSGDPTALTQAARDWKQATQSADEVHGILRPKAQVVKPSYRGTDGSAYGERLDTLGGFAKQLNVDAQDAYEGMLNAATALQQAQRQAEPIIAMVEAASGKEKEKLKKLAAKLLAAIMEQLAAAYQDTVDKKWHDPAPGPEGTGDQAEDRSRLPWDTAPHGQDPTGVQPLPYPTGPGYGSGAYQPYDPQDGLHGGGGLAGGATSAPTLPTGPAASAPVAAATTAGAIGASPSVPPVMGGLAAAGGGAAAPSPAPRAAGRAPGSAAGKSGPIGAGLMPPYSPHGEDDDERGEHTWLTEDEIPWTRENSAPVVIGKQEYR</sequence>
<protein>
    <recommendedName>
        <fullName evidence="4">PPE family domain-containing protein</fullName>
    </recommendedName>
</protein>
<dbReference type="EMBL" id="CP001778">
    <property type="protein sequence ID" value="ADD40385.1"/>
    <property type="molecule type" value="Genomic_DNA"/>
</dbReference>
<feature type="compositionally biased region" description="Low complexity" evidence="1">
    <location>
        <begin position="225"/>
        <end position="246"/>
    </location>
</feature>
<dbReference type="Proteomes" id="UP000000844">
    <property type="component" value="Chromosome"/>
</dbReference>
<evidence type="ECO:0000313" key="3">
    <source>
        <dbReference type="Proteomes" id="UP000000844"/>
    </source>
</evidence>
<feature type="region of interest" description="Disordered" evidence="1">
    <location>
        <begin position="146"/>
        <end position="333"/>
    </location>
</feature>
<proteinExistence type="predicted"/>
<evidence type="ECO:0008006" key="4">
    <source>
        <dbReference type="Google" id="ProtNLM"/>
    </source>
</evidence>
<feature type="compositionally biased region" description="Low complexity" evidence="1">
    <location>
        <begin position="263"/>
        <end position="289"/>
    </location>
</feature>
<evidence type="ECO:0000256" key="1">
    <source>
        <dbReference type="SAM" id="MobiDB-lite"/>
    </source>
</evidence>
<dbReference type="HOGENOM" id="CLU_833966_0_0_11"/>
<gene>
    <name evidence="2" type="ordered locus">Snas_0672</name>
</gene>
<organism evidence="2 3">
    <name type="scientific">Stackebrandtia nassauensis (strain DSM 44728 / CIP 108903 / NRRL B-16338 / NBRC 102104 / LLR-40K-21)</name>
    <dbReference type="NCBI Taxonomy" id="446470"/>
    <lineage>
        <taxon>Bacteria</taxon>
        <taxon>Bacillati</taxon>
        <taxon>Actinomycetota</taxon>
        <taxon>Actinomycetes</taxon>
        <taxon>Glycomycetales</taxon>
        <taxon>Glycomycetaceae</taxon>
        <taxon>Stackebrandtia</taxon>
    </lineage>
</organism>